<accession>A0ABS0NDD6</accession>
<organism evidence="1 2">
    <name type="scientific">Eikenella glucosivorans</name>
    <dbReference type="NCBI Taxonomy" id="2766967"/>
    <lineage>
        <taxon>Bacteria</taxon>
        <taxon>Pseudomonadati</taxon>
        <taxon>Pseudomonadota</taxon>
        <taxon>Betaproteobacteria</taxon>
        <taxon>Neisseriales</taxon>
        <taxon>Neisseriaceae</taxon>
        <taxon>Eikenella</taxon>
    </lineage>
</organism>
<evidence type="ECO:0000313" key="2">
    <source>
        <dbReference type="Proteomes" id="UP000768471"/>
    </source>
</evidence>
<protein>
    <submittedName>
        <fullName evidence="1">Uncharacterized protein</fullName>
    </submittedName>
</protein>
<sequence>MTEAEARTIICRENLAVSWFGSPRPGEMAIRRSALGKYQVYAADERAAPWGVVHEFDALEAALDKLIEKARL</sequence>
<name>A0ABS0NDD6_9NEIS</name>
<comment type="caution">
    <text evidence="1">The sequence shown here is derived from an EMBL/GenBank/DDBJ whole genome shotgun (WGS) entry which is preliminary data.</text>
</comment>
<gene>
    <name evidence="1" type="ORF">H9Q10_11470</name>
</gene>
<keyword evidence="2" id="KW-1185">Reference proteome</keyword>
<evidence type="ECO:0000313" key="1">
    <source>
        <dbReference type="EMBL" id="MBH5330281.1"/>
    </source>
</evidence>
<reference evidence="1 2" key="1">
    <citation type="submission" date="2020-09" db="EMBL/GenBank/DDBJ databases">
        <title>Eikenella S3660 sp. nov., isolated from a throat swab.</title>
        <authorList>
            <person name="Buhl M."/>
        </authorList>
    </citation>
    <scope>NUCLEOTIDE SEQUENCE [LARGE SCALE GENOMIC DNA]</scope>
    <source>
        <strain evidence="1 2">S3360</strain>
    </source>
</reference>
<dbReference type="Proteomes" id="UP000768471">
    <property type="component" value="Unassembled WGS sequence"/>
</dbReference>
<proteinExistence type="predicted"/>
<dbReference type="RefSeq" id="WP_197904119.1">
    <property type="nucleotide sequence ID" value="NZ_JACSGR010000009.1"/>
</dbReference>
<dbReference type="EMBL" id="JACSGR010000009">
    <property type="protein sequence ID" value="MBH5330281.1"/>
    <property type="molecule type" value="Genomic_DNA"/>
</dbReference>